<dbReference type="FunCoup" id="A0A067MZZ5">
    <property type="interactions" value="164"/>
</dbReference>
<dbReference type="GO" id="GO:0005096">
    <property type="term" value="F:GTPase activator activity"/>
    <property type="evidence" value="ECO:0007669"/>
    <property type="project" value="TreeGrafter"/>
</dbReference>
<dbReference type="GO" id="GO:1904262">
    <property type="term" value="P:negative regulation of TORC1 signaling"/>
    <property type="evidence" value="ECO:0007669"/>
    <property type="project" value="TreeGrafter"/>
</dbReference>
<dbReference type="OrthoDB" id="338854at2759"/>
<dbReference type="GO" id="GO:1990130">
    <property type="term" value="C:GATOR1 complex"/>
    <property type="evidence" value="ECO:0007669"/>
    <property type="project" value="TreeGrafter"/>
</dbReference>
<dbReference type="GO" id="GO:0005774">
    <property type="term" value="C:vacuolar membrane"/>
    <property type="evidence" value="ECO:0007669"/>
    <property type="project" value="TreeGrafter"/>
</dbReference>
<accession>A0A067MZZ5</accession>
<name>A0A067MZZ5_BOTB1</name>
<feature type="region of interest" description="Disordered" evidence="2">
    <location>
        <begin position="65"/>
        <end position="100"/>
    </location>
</feature>
<organism evidence="3 4">
    <name type="scientific">Botryobasidium botryosum (strain FD-172 SS1)</name>
    <dbReference type="NCBI Taxonomy" id="930990"/>
    <lineage>
        <taxon>Eukaryota</taxon>
        <taxon>Fungi</taxon>
        <taxon>Dikarya</taxon>
        <taxon>Basidiomycota</taxon>
        <taxon>Agaricomycotina</taxon>
        <taxon>Agaricomycetes</taxon>
        <taxon>Cantharellales</taxon>
        <taxon>Botryobasidiaceae</taxon>
        <taxon>Botryobasidium</taxon>
    </lineage>
</organism>
<evidence type="ECO:0000256" key="2">
    <source>
        <dbReference type="SAM" id="MobiDB-lite"/>
    </source>
</evidence>
<feature type="compositionally biased region" description="Polar residues" evidence="2">
    <location>
        <begin position="68"/>
        <end position="85"/>
    </location>
</feature>
<evidence type="ECO:0000313" key="3">
    <source>
        <dbReference type="EMBL" id="KDQ17467.1"/>
    </source>
</evidence>
<sequence length="409" mass="46595">MDPLDANESFLPRLLAVFYATFDEVQGPVIVYQVPEGSIDGPSPAPLPLEFSCSSSSLPLSPADYFSRDSSPSTSSANISFHNQRPPSPAPTAGTSVMPSKRQPLVDFNSILEYVIPKPQISGRLVHCNTPRHRILGFPVVLRDARYTRHTLRFNLCFVFDRWADVSCYEPIVRKCARVLTECEKESSFLTSPSGSQKLYQIIEQLYEDLNSYSETSIYIDGFNSLELKIFPFYPNPPEVDDWQVPIALLNLERRRDRNWDLAITKVCPHINGVNHVRKIAELADVSPEATRLCMQHLLFYQCIMMVDIFQFSNMYTLTPSIRWLADDPSVIEECGIYVTYPGHDLPSFPRLLHLYTRLKPGKTVHMWEEENGVCALGVDVRRFISFGVIKGFLRRVERWPVLIGVERG</sequence>
<dbReference type="InterPro" id="IPR009348">
    <property type="entry name" value="NPR2-like"/>
</dbReference>
<gene>
    <name evidence="3" type="ORF">BOTBODRAFT_105417</name>
</gene>
<keyword evidence="4" id="KW-1185">Reference proteome</keyword>
<dbReference type="PANTHER" id="PTHR12991:SF10">
    <property type="entry name" value="GATOR COMPLEX PROTEIN NPRL2"/>
    <property type="match status" value="1"/>
</dbReference>
<protein>
    <recommendedName>
        <fullName evidence="5">Nitrogen permease regulator 2</fullName>
    </recommendedName>
</protein>
<dbReference type="PANTHER" id="PTHR12991">
    <property type="entry name" value="NITROGEN PERMEASE REGULATOR 2/TUMOR SUPPRESSOR CANDIDATE 4"/>
    <property type="match status" value="1"/>
</dbReference>
<dbReference type="InParanoid" id="A0A067MZZ5"/>
<dbReference type="Proteomes" id="UP000027195">
    <property type="component" value="Unassembled WGS sequence"/>
</dbReference>
<comment type="similarity">
    <text evidence="1">Belongs to the NPR2 family.</text>
</comment>
<evidence type="ECO:0008006" key="5">
    <source>
        <dbReference type="Google" id="ProtNLM"/>
    </source>
</evidence>
<dbReference type="GO" id="GO:0010508">
    <property type="term" value="P:positive regulation of autophagy"/>
    <property type="evidence" value="ECO:0007669"/>
    <property type="project" value="TreeGrafter"/>
</dbReference>
<evidence type="ECO:0000256" key="1">
    <source>
        <dbReference type="ARBA" id="ARBA00008433"/>
    </source>
</evidence>
<reference evidence="4" key="1">
    <citation type="journal article" date="2014" name="Proc. Natl. Acad. Sci. U.S.A.">
        <title>Extensive sampling of basidiomycete genomes demonstrates inadequacy of the white-rot/brown-rot paradigm for wood decay fungi.</title>
        <authorList>
            <person name="Riley R."/>
            <person name="Salamov A.A."/>
            <person name="Brown D.W."/>
            <person name="Nagy L.G."/>
            <person name="Floudas D."/>
            <person name="Held B.W."/>
            <person name="Levasseur A."/>
            <person name="Lombard V."/>
            <person name="Morin E."/>
            <person name="Otillar R."/>
            <person name="Lindquist E.A."/>
            <person name="Sun H."/>
            <person name="LaButti K.M."/>
            <person name="Schmutz J."/>
            <person name="Jabbour D."/>
            <person name="Luo H."/>
            <person name="Baker S.E."/>
            <person name="Pisabarro A.G."/>
            <person name="Walton J.D."/>
            <person name="Blanchette R.A."/>
            <person name="Henrissat B."/>
            <person name="Martin F."/>
            <person name="Cullen D."/>
            <person name="Hibbett D.S."/>
            <person name="Grigoriev I.V."/>
        </authorList>
    </citation>
    <scope>NUCLEOTIDE SEQUENCE [LARGE SCALE GENOMIC DNA]</scope>
    <source>
        <strain evidence="4">FD-172 SS1</strain>
    </source>
</reference>
<dbReference type="Pfam" id="PF06218">
    <property type="entry name" value="NPR2"/>
    <property type="match status" value="2"/>
</dbReference>
<dbReference type="STRING" id="930990.A0A067MZZ5"/>
<dbReference type="AlphaFoldDB" id="A0A067MZZ5"/>
<proteinExistence type="inferred from homology"/>
<feature type="non-terminal residue" evidence="3">
    <location>
        <position position="409"/>
    </location>
</feature>
<dbReference type="HOGENOM" id="CLU_014995_0_1_1"/>
<evidence type="ECO:0000313" key="4">
    <source>
        <dbReference type="Proteomes" id="UP000027195"/>
    </source>
</evidence>
<dbReference type="EMBL" id="KL198023">
    <property type="protein sequence ID" value="KDQ17467.1"/>
    <property type="molecule type" value="Genomic_DNA"/>
</dbReference>